<organism evidence="2 3">
    <name type="scientific">Mortierella isabellina</name>
    <name type="common">Filamentous fungus</name>
    <name type="synonym">Umbelopsis isabellina</name>
    <dbReference type="NCBI Taxonomy" id="91625"/>
    <lineage>
        <taxon>Eukaryota</taxon>
        <taxon>Fungi</taxon>
        <taxon>Fungi incertae sedis</taxon>
        <taxon>Mucoromycota</taxon>
        <taxon>Mucoromycotina</taxon>
        <taxon>Umbelopsidomycetes</taxon>
        <taxon>Umbelopsidales</taxon>
        <taxon>Umbelopsidaceae</taxon>
        <taxon>Umbelopsis</taxon>
    </lineage>
</organism>
<evidence type="ECO:0000313" key="2">
    <source>
        <dbReference type="EMBL" id="KAG2177083.1"/>
    </source>
</evidence>
<dbReference type="InterPro" id="IPR029058">
    <property type="entry name" value="AB_hydrolase_fold"/>
</dbReference>
<dbReference type="Gene3D" id="3.40.50.1820">
    <property type="entry name" value="alpha/beta hydrolase"/>
    <property type="match status" value="1"/>
</dbReference>
<sequence length="280" mass="31077">MNAAKQLPFQVFKFHPKSEARVNQAAIIVSDRWTRYMALSMTNADLHIRCFKSGGMSTLDDESDLMKKTGALTVVPDLYKGKVGVNAEEASHLMNGLDWRTAMRELDTLVAQLREAKYTKLGSIGFCMGGGLSLALAEHLSGTSHPLKAAVTCYGTPPKDIFDVREIAKVTPVQGHFGGKDTMEGLSDPATVDALEFNLQNAPNRRADVEIYRYPELGHAFLNDEAWSVKMRKELGMVDKSKDTIQEEEDDRLKAWNRITQFFVSNFDPNLGEQVGSSSL</sequence>
<comment type="caution">
    <text evidence="2">The sequence shown here is derived from an EMBL/GenBank/DDBJ whole genome shotgun (WGS) entry which is preliminary data.</text>
</comment>
<dbReference type="EMBL" id="JAEPQZ010000009">
    <property type="protein sequence ID" value="KAG2177083.1"/>
    <property type="molecule type" value="Genomic_DNA"/>
</dbReference>
<name>A0A8H7UEM1_MORIS</name>
<evidence type="ECO:0000259" key="1">
    <source>
        <dbReference type="Pfam" id="PF01738"/>
    </source>
</evidence>
<dbReference type="InterPro" id="IPR002925">
    <property type="entry name" value="Dienelactn_hydro"/>
</dbReference>
<proteinExistence type="predicted"/>
<dbReference type="PANTHER" id="PTHR46623:SF6">
    <property type="entry name" value="ALPHA_BETA-HYDROLASES SUPERFAMILY PROTEIN"/>
    <property type="match status" value="1"/>
</dbReference>
<dbReference type="SUPFAM" id="SSF53474">
    <property type="entry name" value="alpha/beta-Hydrolases"/>
    <property type="match status" value="1"/>
</dbReference>
<accession>A0A8H7UEM1</accession>
<reference evidence="2" key="1">
    <citation type="submission" date="2020-12" db="EMBL/GenBank/DDBJ databases">
        <title>Metabolic potential, ecology and presence of endohyphal bacteria is reflected in genomic diversity of Mucoromycotina.</title>
        <authorList>
            <person name="Muszewska A."/>
            <person name="Okrasinska A."/>
            <person name="Steczkiewicz K."/>
            <person name="Drgas O."/>
            <person name="Orlowska M."/>
            <person name="Perlinska-Lenart U."/>
            <person name="Aleksandrzak-Piekarczyk T."/>
            <person name="Szatraj K."/>
            <person name="Zielenkiewicz U."/>
            <person name="Pilsyk S."/>
            <person name="Malc E."/>
            <person name="Mieczkowski P."/>
            <person name="Kruszewska J.S."/>
            <person name="Biernat P."/>
            <person name="Pawlowska J."/>
        </authorList>
    </citation>
    <scope>NUCLEOTIDE SEQUENCE</scope>
    <source>
        <strain evidence="2">WA0000067209</strain>
    </source>
</reference>
<evidence type="ECO:0000313" key="3">
    <source>
        <dbReference type="Proteomes" id="UP000654370"/>
    </source>
</evidence>
<dbReference type="Pfam" id="PF01738">
    <property type="entry name" value="DLH"/>
    <property type="match status" value="1"/>
</dbReference>
<protein>
    <recommendedName>
        <fullName evidence="1">Dienelactone hydrolase domain-containing protein</fullName>
    </recommendedName>
</protein>
<feature type="domain" description="Dienelactone hydrolase" evidence="1">
    <location>
        <begin position="64"/>
        <end position="264"/>
    </location>
</feature>
<gene>
    <name evidence="2" type="ORF">INT43_007739</name>
</gene>
<dbReference type="GO" id="GO:0016787">
    <property type="term" value="F:hydrolase activity"/>
    <property type="evidence" value="ECO:0007669"/>
    <property type="project" value="InterPro"/>
</dbReference>
<dbReference type="PANTHER" id="PTHR46623">
    <property type="entry name" value="CARBOXYMETHYLENEBUTENOLIDASE-RELATED"/>
    <property type="match status" value="1"/>
</dbReference>
<dbReference type="OrthoDB" id="17560at2759"/>
<keyword evidence="3" id="KW-1185">Reference proteome</keyword>
<dbReference type="AlphaFoldDB" id="A0A8H7UEM1"/>
<dbReference type="Proteomes" id="UP000654370">
    <property type="component" value="Unassembled WGS sequence"/>
</dbReference>
<dbReference type="InterPro" id="IPR051049">
    <property type="entry name" value="Dienelactone_hydrolase-like"/>
</dbReference>